<dbReference type="GO" id="GO:0006457">
    <property type="term" value="P:protein folding"/>
    <property type="evidence" value="ECO:0007669"/>
    <property type="project" value="InterPro"/>
</dbReference>
<organism evidence="6 7">
    <name type="scientific">Vanilla planifolia</name>
    <name type="common">Vanilla</name>
    <dbReference type="NCBI Taxonomy" id="51239"/>
    <lineage>
        <taxon>Eukaryota</taxon>
        <taxon>Viridiplantae</taxon>
        <taxon>Streptophyta</taxon>
        <taxon>Embryophyta</taxon>
        <taxon>Tracheophyta</taxon>
        <taxon>Spermatophyta</taxon>
        <taxon>Magnoliopsida</taxon>
        <taxon>Liliopsida</taxon>
        <taxon>Asparagales</taxon>
        <taxon>Orchidaceae</taxon>
        <taxon>Vanilloideae</taxon>
        <taxon>Vanilleae</taxon>
        <taxon>Vanilla</taxon>
    </lineage>
</organism>
<dbReference type="SUPFAM" id="SSF58014">
    <property type="entry name" value="Coiled-coil domain of nucleotide exchange factor GrpE"/>
    <property type="match status" value="1"/>
</dbReference>
<evidence type="ECO:0000313" key="6">
    <source>
        <dbReference type="EMBL" id="KAG0475641.1"/>
    </source>
</evidence>
<reference evidence="6 7" key="1">
    <citation type="journal article" date="2020" name="Nat. Food">
        <title>A phased Vanilla planifolia genome enables genetic improvement of flavour and production.</title>
        <authorList>
            <person name="Hasing T."/>
            <person name="Tang H."/>
            <person name="Brym M."/>
            <person name="Khazi F."/>
            <person name="Huang T."/>
            <person name="Chambers A.H."/>
        </authorList>
    </citation>
    <scope>NUCLEOTIDE SEQUENCE [LARGE SCALE GENOMIC DNA]</scope>
    <source>
        <tissue evidence="6">Leaf</tissue>
    </source>
</reference>
<feature type="region of interest" description="Disordered" evidence="5">
    <location>
        <begin position="106"/>
        <end position="140"/>
    </location>
</feature>
<comment type="similarity">
    <text evidence="1 3">Belongs to the GrpE family.</text>
</comment>
<evidence type="ECO:0000256" key="4">
    <source>
        <dbReference type="SAM" id="Coils"/>
    </source>
</evidence>
<dbReference type="Gene3D" id="3.90.20.20">
    <property type="match status" value="1"/>
</dbReference>
<dbReference type="HAMAP" id="MF_01151">
    <property type="entry name" value="GrpE"/>
    <property type="match status" value="1"/>
</dbReference>
<dbReference type="SUPFAM" id="SSF51064">
    <property type="entry name" value="Head domain of nucleotide exchange factor GrpE"/>
    <property type="match status" value="1"/>
</dbReference>
<dbReference type="GO" id="GO:0042803">
    <property type="term" value="F:protein homodimerization activity"/>
    <property type="evidence" value="ECO:0007669"/>
    <property type="project" value="InterPro"/>
</dbReference>
<proteinExistence type="inferred from homology"/>
<dbReference type="AlphaFoldDB" id="A0A835QLN6"/>
<dbReference type="GO" id="GO:0000774">
    <property type="term" value="F:adenyl-nucleotide exchange factor activity"/>
    <property type="evidence" value="ECO:0007669"/>
    <property type="project" value="InterPro"/>
</dbReference>
<evidence type="ECO:0000256" key="2">
    <source>
        <dbReference type="ARBA" id="ARBA00023186"/>
    </source>
</evidence>
<dbReference type="Gene3D" id="2.30.22.10">
    <property type="entry name" value="Head domain of nucleotide exchange factor GrpE"/>
    <property type="match status" value="1"/>
</dbReference>
<dbReference type="GO" id="GO:0051082">
    <property type="term" value="F:unfolded protein binding"/>
    <property type="evidence" value="ECO:0007669"/>
    <property type="project" value="TreeGrafter"/>
</dbReference>
<dbReference type="Proteomes" id="UP000639772">
    <property type="component" value="Chromosome 7"/>
</dbReference>
<dbReference type="PANTHER" id="PTHR21237:SF27">
    <property type="entry name" value="GRPE PROTEIN HOMOLOG"/>
    <property type="match status" value="1"/>
</dbReference>
<dbReference type="GO" id="GO:0051087">
    <property type="term" value="F:protein-folding chaperone binding"/>
    <property type="evidence" value="ECO:0007669"/>
    <property type="project" value="InterPro"/>
</dbReference>
<keyword evidence="4" id="KW-0175">Coiled coil</keyword>
<dbReference type="PANTHER" id="PTHR21237">
    <property type="entry name" value="GRPE PROTEIN"/>
    <property type="match status" value="1"/>
</dbReference>
<dbReference type="EMBL" id="JADCNM010000007">
    <property type="protein sequence ID" value="KAG0475641.1"/>
    <property type="molecule type" value="Genomic_DNA"/>
</dbReference>
<name>A0A835QLN6_VANPL</name>
<evidence type="ECO:0000256" key="1">
    <source>
        <dbReference type="ARBA" id="ARBA00009054"/>
    </source>
</evidence>
<keyword evidence="2" id="KW-0143">Chaperone</keyword>
<dbReference type="InterPro" id="IPR009012">
    <property type="entry name" value="GrpE_head"/>
</dbReference>
<evidence type="ECO:0000256" key="3">
    <source>
        <dbReference type="RuleBase" id="RU004478"/>
    </source>
</evidence>
<feature type="coiled-coil region" evidence="4">
    <location>
        <begin position="161"/>
        <end position="195"/>
    </location>
</feature>
<dbReference type="OrthoDB" id="201635at2759"/>
<protein>
    <recommendedName>
        <fullName evidence="8">GrpE protein homolog</fullName>
    </recommendedName>
</protein>
<evidence type="ECO:0000256" key="5">
    <source>
        <dbReference type="SAM" id="MobiDB-lite"/>
    </source>
</evidence>
<evidence type="ECO:0008006" key="8">
    <source>
        <dbReference type="Google" id="ProtNLM"/>
    </source>
</evidence>
<comment type="caution">
    <text evidence="6">The sequence shown here is derived from an EMBL/GenBank/DDBJ whole genome shotgun (WGS) entry which is preliminary data.</text>
</comment>
<dbReference type="GO" id="GO:0009507">
    <property type="term" value="C:chloroplast"/>
    <property type="evidence" value="ECO:0007669"/>
    <property type="project" value="TreeGrafter"/>
</dbReference>
<dbReference type="PRINTS" id="PR00773">
    <property type="entry name" value="GRPEPROTEIN"/>
</dbReference>
<gene>
    <name evidence="6" type="ORF">HPP92_015327</name>
</gene>
<dbReference type="CDD" id="cd00446">
    <property type="entry name" value="GrpE"/>
    <property type="match status" value="1"/>
</dbReference>
<dbReference type="InterPro" id="IPR000740">
    <property type="entry name" value="GrpE"/>
</dbReference>
<sequence length="323" mass="36411">MFVSITLNKLSYLTQKKKRRYGGRRNLPWLIHRFSRSPRPNINGSAFFPHPSSSSLPMALIIGSSSLLAVSSFGIPSRESLRTPPSLRFKQPAACITLRIVHRPRFSSSSRPPASVGNAAETEEGEESRSENGSMFGGDSTVKATLESYKGALEREDEGEVAEIEALFRAMEDEKSSLEGRVASLHEELQVEKDRLLRMSADFENFRKRTERERVSLVENVKGEVVGELLPVLDNFERAKAQIRTETEGEEKIQYSYQSIYKQFGEILTSLGVVSIETVGCAFDPMLHEAIMREDSTEYGDGIILEEFRMGFKLGRCFCVHQW</sequence>
<feature type="compositionally biased region" description="Low complexity" evidence="5">
    <location>
        <begin position="106"/>
        <end position="120"/>
    </location>
</feature>
<accession>A0A835QLN6</accession>
<evidence type="ECO:0000313" key="7">
    <source>
        <dbReference type="Proteomes" id="UP000639772"/>
    </source>
</evidence>
<dbReference type="InterPro" id="IPR013805">
    <property type="entry name" value="GrpE_CC"/>
</dbReference>
<dbReference type="Pfam" id="PF01025">
    <property type="entry name" value="GrpE"/>
    <property type="match status" value="1"/>
</dbReference>